<dbReference type="SUPFAM" id="SSF69279">
    <property type="entry name" value="Phage tail proteins"/>
    <property type="match status" value="1"/>
</dbReference>
<dbReference type="Gene3D" id="2.40.50.230">
    <property type="entry name" value="Gp5 N-terminal domain"/>
    <property type="match status" value="1"/>
</dbReference>
<dbReference type="Gene3D" id="3.55.50.10">
    <property type="entry name" value="Baseplate protein-like domains"/>
    <property type="match status" value="1"/>
</dbReference>
<name>A0A947DIM4_9CYAN</name>
<dbReference type="InterPro" id="IPR037026">
    <property type="entry name" value="Vgr_OB-fold_dom_sf"/>
</dbReference>
<dbReference type="InterPro" id="IPR047702">
    <property type="entry name" value="VgrG-rel"/>
</dbReference>
<dbReference type="Pfam" id="PF04717">
    <property type="entry name" value="Phage_base_V"/>
    <property type="match status" value="1"/>
</dbReference>
<accession>A0A947DIM4</accession>
<dbReference type="EMBL" id="JADOES010000030">
    <property type="protein sequence ID" value="MBT9316671.1"/>
    <property type="molecule type" value="Genomic_DNA"/>
</dbReference>
<evidence type="ECO:0000313" key="2">
    <source>
        <dbReference type="EMBL" id="MBT9316671.1"/>
    </source>
</evidence>
<dbReference type="NCBIfam" id="NF033848">
    <property type="entry name" value="VgrG_rel"/>
    <property type="match status" value="1"/>
</dbReference>
<reference evidence="2" key="1">
    <citation type="submission" date="2020-11" db="EMBL/GenBank/DDBJ databases">
        <authorList>
            <person name="Konstantinou D."/>
            <person name="Gkelis S."/>
            <person name="Popin R."/>
            <person name="Fewer D."/>
            <person name="Sivonen K."/>
        </authorList>
    </citation>
    <scope>NUCLEOTIDE SEQUENCE</scope>
    <source>
        <strain evidence="2">TAU-MAC 1115</strain>
    </source>
</reference>
<keyword evidence="3" id="KW-1185">Reference proteome</keyword>
<dbReference type="Pfam" id="PF05954">
    <property type="entry name" value="Phage_GPD"/>
    <property type="match status" value="1"/>
</dbReference>
<dbReference type="RefSeq" id="WP_215609736.1">
    <property type="nucleotide sequence ID" value="NZ_JADOES010000030.1"/>
</dbReference>
<dbReference type="AlphaFoldDB" id="A0A947DIM4"/>
<dbReference type="Proteomes" id="UP000717364">
    <property type="component" value="Unassembled WGS sequence"/>
</dbReference>
<evidence type="ECO:0000259" key="1">
    <source>
        <dbReference type="Pfam" id="PF04717"/>
    </source>
</evidence>
<dbReference type="SUPFAM" id="SSF69255">
    <property type="entry name" value="gp5 N-terminal domain-like"/>
    <property type="match status" value="1"/>
</dbReference>
<proteinExistence type="predicted"/>
<protein>
    <submittedName>
        <fullName evidence="2">VgrG-related protein</fullName>
    </submittedName>
</protein>
<dbReference type="InterPro" id="IPR006531">
    <property type="entry name" value="Gp5/Vgr_OB"/>
</dbReference>
<sequence length="612" mass="67035">MADFSHSSEPLLEIDGSPAPDKLMEDLQQIIVEENVSLPGMFTLVFQNSALPGQEEAEIWEHAKLFDFGKSIKIGFTSSVTASEDFSEQEKGTILAGEITAIETHFTPGSQAPIVIRGYDPSHRLHRGRFNRSFQNMTDSDVVKKIAGEVGISAGTIDNSGAPHDYIFQQNQTNMEFLRSRAARCGFELFVKDAKLNFRKPKGDDSIELTWLKDLSSFQVRVSSAEQVSSVEVRGWDYQQKKPFVATKSSDQLITATDYGDGKKTSNVFKEKPSDPKMTVVDQPVFTQKEADTIAQALFNELSGEFVQADAKAEGNPKIRPGQVVKLSKMGKYSGKYYVTEARHRFSERVYTTEFSIRGLRGGDLLSVLAPPARPKVGQTLLVGVVADNKDPEGWGRVRVKCPTLTEEHESNWARVVGAGAGSERGFDCLPEIDDEVLVGFEHGDIHRPYILGGVWNGQDAPPEPVDNSVADGKVRLRTFKTRTGHSLQFIEEDKGSSKKGIQVISVYGHEIHLNDSEKVIKIKTNGGHQLTLDDQSKKIEMKSTGTIAIEAPQKIDLKVGQSTIAMTPSGVEISSMNSTMKGTAQAKVEGALVDVIAQGVAKIKAATLMLG</sequence>
<dbReference type="SUPFAM" id="SSF69349">
    <property type="entry name" value="Phage fibre proteins"/>
    <property type="match status" value="1"/>
</dbReference>
<gene>
    <name evidence="2" type="ORF">IXB50_14680</name>
</gene>
<organism evidence="2 3">
    <name type="scientific">Leptothoe spongobia TAU-MAC 1115</name>
    <dbReference type="NCBI Taxonomy" id="1967444"/>
    <lineage>
        <taxon>Bacteria</taxon>
        <taxon>Bacillati</taxon>
        <taxon>Cyanobacteriota</taxon>
        <taxon>Cyanophyceae</taxon>
        <taxon>Nodosilineales</taxon>
        <taxon>Cymatolegaceae</taxon>
        <taxon>Leptothoe</taxon>
        <taxon>Leptothoe spongobia</taxon>
    </lineage>
</organism>
<reference evidence="2" key="2">
    <citation type="journal article" date="2021" name="Mar. Drugs">
        <title>Genome Reduction and Secondary Metabolism of the Marine Sponge-Associated Cyanobacterium Leptothoe.</title>
        <authorList>
            <person name="Konstantinou D."/>
            <person name="Popin R.V."/>
            <person name="Fewer D.P."/>
            <person name="Sivonen K."/>
            <person name="Gkelis S."/>
        </authorList>
    </citation>
    <scope>NUCLEOTIDE SEQUENCE</scope>
    <source>
        <strain evidence="2">TAU-MAC 1115</strain>
    </source>
</reference>
<comment type="caution">
    <text evidence="2">The sequence shown here is derived from an EMBL/GenBank/DDBJ whole genome shotgun (WGS) entry which is preliminary data.</text>
</comment>
<feature type="domain" description="Gp5/Type VI secretion system Vgr protein OB-fold" evidence="1">
    <location>
        <begin position="383"/>
        <end position="456"/>
    </location>
</feature>
<evidence type="ECO:0000313" key="3">
    <source>
        <dbReference type="Proteomes" id="UP000717364"/>
    </source>
</evidence>